<sequence>MTQRPNTRERLFTTPTHAATAVFPCSIYSPRRHLLPRHDSRTGDGDGGARGGLR</sequence>
<accession>A0A5B7J4L1</accession>
<protein>
    <submittedName>
        <fullName evidence="2">Uncharacterized protein</fullName>
    </submittedName>
</protein>
<comment type="caution">
    <text evidence="2">The sequence shown here is derived from an EMBL/GenBank/DDBJ whole genome shotgun (WGS) entry which is preliminary data.</text>
</comment>
<feature type="compositionally biased region" description="Gly residues" evidence="1">
    <location>
        <begin position="45"/>
        <end position="54"/>
    </location>
</feature>
<feature type="region of interest" description="Disordered" evidence="1">
    <location>
        <begin position="31"/>
        <end position="54"/>
    </location>
</feature>
<name>A0A5B7J4L1_PORTR</name>
<keyword evidence="3" id="KW-1185">Reference proteome</keyword>
<dbReference type="Proteomes" id="UP000324222">
    <property type="component" value="Unassembled WGS sequence"/>
</dbReference>
<proteinExistence type="predicted"/>
<organism evidence="2 3">
    <name type="scientific">Portunus trituberculatus</name>
    <name type="common">Swimming crab</name>
    <name type="synonym">Neptunus trituberculatus</name>
    <dbReference type="NCBI Taxonomy" id="210409"/>
    <lineage>
        <taxon>Eukaryota</taxon>
        <taxon>Metazoa</taxon>
        <taxon>Ecdysozoa</taxon>
        <taxon>Arthropoda</taxon>
        <taxon>Crustacea</taxon>
        <taxon>Multicrustacea</taxon>
        <taxon>Malacostraca</taxon>
        <taxon>Eumalacostraca</taxon>
        <taxon>Eucarida</taxon>
        <taxon>Decapoda</taxon>
        <taxon>Pleocyemata</taxon>
        <taxon>Brachyura</taxon>
        <taxon>Eubrachyura</taxon>
        <taxon>Portunoidea</taxon>
        <taxon>Portunidae</taxon>
        <taxon>Portuninae</taxon>
        <taxon>Portunus</taxon>
    </lineage>
</organism>
<evidence type="ECO:0000256" key="1">
    <source>
        <dbReference type="SAM" id="MobiDB-lite"/>
    </source>
</evidence>
<dbReference type="EMBL" id="VSRR010074547">
    <property type="protein sequence ID" value="MPC87454.1"/>
    <property type="molecule type" value="Genomic_DNA"/>
</dbReference>
<evidence type="ECO:0000313" key="2">
    <source>
        <dbReference type="EMBL" id="MPC87454.1"/>
    </source>
</evidence>
<reference evidence="2 3" key="1">
    <citation type="submission" date="2019-05" db="EMBL/GenBank/DDBJ databases">
        <title>Another draft genome of Portunus trituberculatus and its Hox gene families provides insights of decapod evolution.</title>
        <authorList>
            <person name="Jeong J.-H."/>
            <person name="Song I."/>
            <person name="Kim S."/>
            <person name="Choi T."/>
            <person name="Kim D."/>
            <person name="Ryu S."/>
            <person name="Kim W."/>
        </authorList>
    </citation>
    <scope>NUCLEOTIDE SEQUENCE [LARGE SCALE GENOMIC DNA]</scope>
    <source>
        <tissue evidence="2">Muscle</tissue>
    </source>
</reference>
<gene>
    <name evidence="2" type="ORF">E2C01_082316</name>
</gene>
<evidence type="ECO:0000313" key="3">
    <source>
        <dbReference type="Proteomes" id="UP000324222"/>
    </source>
</evidence>
<dbReference type="AlphaFoldDB" id="A0A5B7J4L1"/>